<name>K2K842_9GAMM</name>
<dbReference type="STRING" id="740709.A10D4_07071"/>
<sequence length="544" mass="59741">MDKALTKKTRWFSPIWLVPAVAVAVAIWMLMTNEAGKGPEITVDMETAEGIEVGKTLVKVRNVEVGRVDAVNLSEDLSHAVVTISMQSDTERMLNSDTELWVVKPRVGRDGVSGLSTILSGAYIQLQPGSSDDEQRHFVALTEPPVAPKDAPGVRIELTSERAGALGAGDSISYRGLVVGQVEKMNFDIASREVSYDAFIRAPYHKLVTDNVRFWNESGISLSVGSRGVKVDLGSIEALLGGGVTFDVIDDQPAGEVVTDGHSYPLFDDKETAIQQGYNRGIDYVLFTDESISGLEVGAPIEYRGLRVGTVTAVPYKYHPQDGDGLPMRHIPIKLRIEPDRLKGLVSDTSLDNWQNEMQTLFDDGLRASLRAGNLLTNVMYIDLNFYPERPTINQQDEFDELPVFPSVVSDFARIEQKISQLLDKFNELPIEPVLTQLEGTLGESTGALKEFSKVAASLEQLLGQDDTQALPGGLRQTLEQLNKTLADFQGNGGTYQQLNDSLQQLNHLLRDVQPLIDTLNEQPNALIFNKAEAGDPQPRANHD</sequence>
<dbReference type="EMBL" id="AMRG01000007">
    <property type="protein sequence ID" value="EKE83888.1"/>
    <property type="molecule type" value="Genomic_DNA"/>
</dbReference>
<feature type="domain" description="Mce/MlaD" evidence="8">
    <location>
        <begin position="38"/>
        <end position="129"/>
    </location>
</feature>
<evidence type="ECO:0000256" key="7">
    <source>
        <dbReference type="SAM" id="Phobius"/>
    </source>
</evidence>
<evidence type="ECO:0000256" key="6">
    <source>
        <dbReference type="ARBA" id="ARBA00023136"/>
    </source>
</evidence>
<keyword evidence="10" id="KW-1185">Reference proteome</keyword>
<keyword evidence="2" id="KW-1003">Cell membrane</keyword>
<evidence type="ECO:0000313" key="9">
    <source>
        <dbReference type="EMBL" id="EKE83888.1"/>
    </source>
</evidence>
<organism evidence="9 10">
    <name type="scientific">Idiomarina xiamenensis 10-D-4</name>
    <dbReference type="NCBI Taxonomy" id="740709"/>
    <lineage>
        <taxon>Bacteria</taxon>
        <taxon>Pseudomonadati</taxon>
        <taxon>Pseudomonadota</taxon>
        <taxon>Gammaproteobacteria</taxon>
        <taxon>Alteromonadales</taxon>
        <taxon>Idiomarinaceae</taxon>
        <taxon>Idiomarina</taxon>
    </lineage>
</organism>
<keyword evidence="4 7" id="KW-0812">Transmembrane</keyword>
<dbReference type="PANTHER" id="PTHR30462:SF2">
    <property type="entry name" value="INTERMEMBRANE TRANSPORT PROTEIN PQIB"/>
    <property type="match status" value="1"/>
</dbReference>
<dbReference type="Pfam" id="PF02470">
    <property type="entry name" value="MlaD"/>
    <property type="match status" value="3"/>
</dbReference>
<reference evidence="9 10" key="1">
    <citation type="journal article" date="2012" name="J. Bacteriol.">
        <title>Genome Sequence of Idiomarina xiamenensis Type Strain 10-D-4.</title>
        <authorList>
            <person name="Lai Q."/>
            <person name="Wang L."/>
            <person name="Wang W."/>
            <person name="Shao Z."/>
        </authorList>
    </citation>
    <scope>NUCLEOTIDE SEQUENCE [LARGE SCALE GENOMIC DNA]</scope>
    <source>
        <strain evidence="9 10">10-D-4</strain>
    </source>
</reference>
<dbReference type="RefSeq" id="WP_008488602.1">
    <property type="nucleotide sequence ID" value="NZ_AMRG01000007.1"/>
</dbReference>
<protein>
    <recommendedName>
        <fullName evidence="8">Mce/MlaD domain-containing protein</fullName>
    </recommendedName>
</protein>
<proteinExistence type="predicted"/>
<evidence type="ECO:0000256" key="2">
    <source>
        <dbReference type="ARBA" id="ARBA00022475"/>
    </source>
</evidence>
<dbReference type="GO" id="GO:0005886">
    <property type="term" value="C:plasma membrane"/>
    <property type="evidence" value="ECO:0007669"/>
    <property type="project" value="UniProtKB-SubCell"/>
</dbReference>
<dbReference type="NCBIfam" id="NF008070">
    <property type="entry name" value="PRK10807.1"/>
    <property type="match status" value="1"/>
</dbReference>
<evidence type="ECO:0000259" key="8">
    <source>
        <dbReference type="Pfam" id="PF02470"/>
    </source>
</evidence>
<keyword evidence="3" id="KW-0997">Cell inner membrane</keyword>
<evidence type="ECO:0000313" key="10">
    <source>
        <dbReference type="Proteomes" id="UP000014115"/>
    </source>
</evidence>
<keyword evidence="5 7" id="KW-1133">Transmembrane helix</keyword>
<dbReference type="AlphaFoldDB" id="K2K842"/>
<keyword evidence="6 7" id="KW-0472">Membrane</keyword>
<evidence type="ECO:0000256" key="4">
    <source>
        <dbReference type="ARBA" id="ARBA00022692"/>
    </source>
</evidence>
<feature type="transmembrane region" description="Helical" evidence="7">
    <location>
        <begin position="12"/>
        <end position="31"/>
    </location>
</feature>
<dbReference type="InterPro" id="IPR051800">
    <property type="entry name" value="PqiA-PqiB_transport"/>
</dbReference>
<dbReference type="PANTHER" id="PTHR30462">
    <property type="entry name" value="INTERMEMBRANE TRANSPORT PROTEIN PQIB-RELATED"/>
    <property type="match status" value="1"/>
</dbReference>
<comment type="caution">
    <text evidence="9">The sequence shown here is derived from an EMBL/GenBank/DDBJ whole genome shotgun (WGS) entry which is preliminary data.</text>
</comment>
<evidence type="ECO:0000256" key="5">
    <source>
        <dbReference type="ARBA" id="ARBA00022989"/>
    </source>
</evidence>
<dbReference type="eggNOG" id="COG3008">
    <property type="taxonomic scope" value="Bacteria"/>
</dbReference>
<evidence type="ECO:0000256" key="3">
    <source>
        <dbReference type="ARBA" id="ARBA00022519"/>
    </source>
</evidence>
<evidence type="ECO:0000256" key="1">
    <source>
        <dbReference type="ARBA" id="ARBA00004533"/>
    </source>
</evidence>
<comment type="subcellular location">
    <subcellularLocation>
        <location evidence="1">Cell inner membrane</location>
    </subcellularLocation>
</comment>
<dbReference type="InterPro" id="IPR003399">
    <property type="entry name" value="Mce/MlaD"/>
</dbReference>
<dbReference type="PATRIC" id="fig|740709.3.peg.1438"/>
<dbReference type="Proteomes" id="UP000014115">
    <property type="component" value="Unassembled WGS sequence"/>
</dbReference>
<feature type="domain" description="Mce/MlaD" evidence="8">
    <location>
        <begin position="284"/>
        <end position="386"/>
    </location>
</feature>
<accession>K2K842</accession>
<dbReference type="eggNOG" id="COG1463">
    <property type="taxonomic scope" value="Bacteria"/>
</dbReference>
<dbReference type="OrthoDB" id="9806984at2"/>
<feature type="domain" description="Mce/MlaD" evidence="8">
    <location>
        <begin position="153"/>
        <end position="213"/>
    </location>
</feature>
<gene>
    <name evidence="9" type="ORF">A10D4_07071</name>
</gene>